<dbReference type="PROSITE" id="PS52011">
    <property type="entry name" value="PEPTIDASE_M2"/>
    <property type="match status" value="1"/>
</dbReference>
<dbReference type="GO" id="GO:0006508">
    <property type="term" value="P:proteolysis"/>
    <property type="evidence" value="ECO:0007669"/>
    <property type="project" value="UniProtKB-KW"/>
</dbReference>
<dbReference type="GO" id="GO:0005615">
    <property type="term" value="C:extracellular space"/>
    <property type="evidence" value="ECO:0007669"/>
    <property type="project" value="TreeGrafter"/>
</dbReference>
<keyword evidence="8" id="KW-0482">Metalloprotease</keyword>
<protein>
    <recommendedName>
        <fullName evidence="8">Angiotensin-converting enzyme</fullName>
        <ecNumber evidence="8">3.4.-.-</ecNumber>
    </recommendedName>
</protein>
<comment type="cofactor">
    <cofactor evidence="8">
        <name>Zn(2+)</name>
        <dbReference type="ChEBI" id="CHEBI:29105"/>
    </cofactor>
    <text evidence="8">Binds 1 zinc ion per subunit.</text>
</comment>
<reference evidence="10" key="2">
    <citation type="submission" date="2025-08" db="UniProtKB">
        <authorList>
            <consortium name="RefSeq"/>
        </authorList>
    </citation>
    <scope>IDENTIFICATION</scope>
    <source>
        <strain evidence="10">MV-25-SWS-2005</strain>
        <tissue evidence="10">Whole body</tissue>
    </source>
</reference>
<comment type="similarity">
    <text evidence="1 7 8">Belongs to the peptidase M2 family.</text>
</comment>
<feature type="binding site" evidence="5">
    <location>
        <position position="265"/>
    </location>
    <ligand>
        <name>chloride</name>
        <dbReference type="ChEBI" id="CHEBI:17996"/>
        <label>1</label>
    </ligand>
</feature>
<evidence type="ECO:0000256" key="4">
    <source>
        <dbReference type="ARBA" id="ARBA00023180"/>
    </source>
</evidence>
<dbReference type="KEGG" id="dpo:4804566"/>
<dbReference type="GO" id="GO:0005886">
    <property type="term" value="C:plasma membrane"/>
    <property type="evidence" value="ECO:0007669"/>
    <property type="project" value="TreeGrafter"/>
</dbReference>
<dbReference type="PANTHER" id="PTHR10514:SF44">
    <property type="entry name" value="ANGIOTENSIN-CONVERTING ENZYME-RELATED"/>
    <property type="match status" value="1"/>
</dbReference>
<dbReference type="GO" id="GO:0008241">
    <property type="term" value="F:peptidyl-dipeptidase activity"/>
    <property type="evidence" value="ECO:0007669"/>
    <property type="project" value="InterPro"/>
</dbReference>
<dbReference type="GO" id="GO:0046872">
    <property type="term" value="F:metal ion binding"/>
    <property type="evidence" value="ECO:0007669"/>
    <property type="project" value="UniProtKB-KW"/>
</dbReference>
<evidence type="ECO:0000313" key="9">
    <source>
        <dbReference type="Proteomes" id="UP000001819"/>
    </source>
</evidence>
<dbReference type="Proteomes" id="UP000001819">
    <property type="component" value="Chromosome 3"/>
</dbReference>
<dbReference type="GO" id="GO:0004180">
    <property type="term" value="F:carboxypeptidase activity"/>
    <property type="evidence" value="ECO:0007669"/>
    <property type="project" value="UniProtKB-KW"/>
</dbReference>
<keyword evidence="8" id="KW-0479">Metal-binding</keyword>
<keyword evidence="9" id="KW-1185">Reference proteome</keyword>
<keyword evidence="8" id="KW-0378">Hydrolase</keyword>
<evidence type="ECO:0000256" key="2">
    <source>
        <dbReference type="ARBA" id="ARBA00022729"/>
    </source>
</evidence>
<dbReference type="InParanoid" id="A0A6I8VQY9"/>
<accession>A0A6I8VQY9</accession>
<keyword evidence="2" id="KW-0732">Signal</keyword>
<dbReference type="PANTHER" id="PTHR10514">
    <property type="entry name" value="ANGIOTENSIN-CONVERTING ENZYME"/>
    <property type="match status" value="1"/>
</dbReference>
<dbReference type="PRINTS" id="PR00791">
    <property type="entry name" value="PEPDIPTASEA"/>
</dbReference>
<keyword evidence="8" id="KW-0121">Carboxypeptidase</keyword>
<evidence type="ECO:0000256" key="5">
    <source>
        <dbReference type="PIRSR" id="PIRSR601548-2"/>
    </source>
</evidence>
<name>A0A6I8VQY9_DROPS</name>
<feature type="disulfide bond" evidence="6">
    <location>
        <begin position="393"/>
        <end position="409"/>
    </location>
</feature>
<evidence type="ECO:0000256" key="6">
    <source>
        <dbReference type="PIRSR" id="PIRSR601548-4"/>
    </source>
</evidence>
<evidence type="ECO:0000256" key="1">
    <source>
        <dbReference type="ARBA" id="ARBA00008139"/>
    </source>
</evidence>
<organism evidence="9 10">
    <name type="scientific">Drosophila pseudoobscura pseudoobscura</name>
    <name type="common">Fruit fly</name>
    <dbReference type="NCBI Taxonomy" id="46245"/>
    <lineage>
        <taxon>Eukaryota</taxon>
        <taxon>Metazoa</taxon>
        <taxon>Ecdysozoa</taxon>
        <taxon>Arthropoda</taxon>
        <taxon>Hexapoda</taxon>
        <taxon>Insecta</taxon>
        <taxon>Pterygota</taxon>
        <taxon>Neoptera</taxon>
        <taxon>Endopterygota</taxon>
        <taxon>Diptera</taxon>
        <taxon>Brachycera</taxon>
        <taxon>Muscomorpha</taxon>
        <taxon>Ephydroidea</taxon>
        <taxon>Drosophilidae</taxon>
        <taxon>Drosophila</taxon>
        <taxon>Sophophora</taxon>
    </lineage>
</organism>
<dbReference type="RefSeq" id="XP_033233471.1">
    <property type="nucleotide sequence ID" value="XM_033377580.1"/>
</dbReference>
<evidence type="ECO:0000256" key="3">
    <source>
        <dbReference type="ARBA" id="ARBA00023157"/>
    </source>
</evidence>
<dbReference type="GO" id="GO:0008237">
    <property type="term" value="F:metallopeptidase activity"/>
    <property type="evidence" value="ECO:0007669"/>
    <property type="project" value="UniProtKB-KW"/>
</dbReference>
<feature type="disulfide bond" evidence="6">
    <location>
        <begin position="576"/>
        <end position="588"/>
    </location>
</feature>
<proteinExistence type="inferred from homology"/>
<evidence type="ECO:0000256" key="7">
    <source>
        <dbReference type="PROSITE-ProRule" id="PRU01355"/>
    </source>
</evidence>
<keyword evidence="3 6" id="KW-1015">Disulfide bond</keyword>
<gene>
    <name evidence="10" type="primary">Ance-4</name>
</gene>
<dbReference type="SUPFAM" id="SSF55486">
    <property type="entry name" value="Metalloproteases ('zincins'), catalytic domain"/>
    <property type="match status" value="1"/>
</dbReference>
<evidence type="ECO:0000256" key="8">
    <source>
        <dbReference type="RuleBase" id="RU361144"/>
    </source>
</evidence>
<keyword evidence="4 8" id="KW-0325">Glycoprotein</keyword>
<feature type="non-terminal residue" evidence="10">
    <location>
        <position position="1"/>
    </location>
</feature>
<dbReference type="AlphaFoldDB" id="A0A6I8VQY9"/>
<dbReference type="InterPro" id="IPR001548">
    <property type="entry name" value="Peptidase_M2"/>
</dbReference>
<keyword evidence="8" id="KW-0862">Zinc</keyword>
<evidence type="ECO:0000313" key="10">
    <source>
        <dbReference type="RefSeq" id="XP_033233471.1"/>
    </source>
</evidence>
<dbReference type="Pfam" id="PF01401">
    <property type="entry name" value="Peptidase_M2"/>
    <property type="match status" value="1"/>
</dbReference>
<keyword evidence="8" id="KW-0645">Protease</keyword>
<comment type="caution">
    <text evidence="7">Lacks conserved residue(s) required for the propagation of feature annotation.</text>
</comment>
<dbReference type="CDD" id="cd06461">
    <property type="entry name" value="M2_ACE"/>
    <property type="match status" value="1"/>
</dbReference>
<sequence length="663" mass="76147">IAVASGGCAYQPQPLLQFQKSFKCLPHANGRLSSVPADPASSAKVKLIPPPEMILQCLSLLLIAAIGHSSAAANYDLEAKTFIDQSSARYYKFYDEIAAETYTANNEDDFEALFSKLTNVKRIADELVSISRQASGFDLSRVQSVESKHALQELRSVGDLFVLGDDYFSSVQMNLVALQTLSTDKDIEPYLGGAKMPDEDDSLIAYYPDIQKIVQQSKDSDELKYYWETWREKNQLWASLNFYTIVQSYQKAARILEVPVHKLWYRFDSHEMLQQMEQAMVELKPFYQQLHSFVRQELFKKYGSDVINPNGPIPDHLFQQVLEQAWGADSVLEDYFPRSELPQYDDFVKHLSAKALINESESFYTSLGFEPLSADFHKNQIKEPNEDKPDDDCRPSIFDLTPHVYLMYCEKVSFRKLMQYHSHMARVYYANQKSQLPSYYFKAFNLEFPVGEAVVLSASSPAHLTGRGLAKGVQFTEKALMNRLFRMSIHTVLNIPLYYVHTKVMHDLLNDTVDMDTVNRHYWRLLELHAGIEPPSDRTEGAIDFPYKFYVNIDQNFQTQKFISEILGYQFYRAFCQKSHHRGQLHNCDFYGNNAVGNDLRSMMSLGSTRPWKEVVGKILPNNASLSSLALLEFYQPVFDWLKNHNRQANAKIGWTSTKKKIV</sequence>
<reference evidence="9" key="1">
    <citation type="submission" date="2024-06" db="UniProtKB">
        <authorList>
            <consortium name="RefSeq"/>
        </authorList>
    </citation>
    <scope>NUCLEOTIDE SEQUENCE [LARGE SCALE GENOMIC DNA]</scope>
    <source>
        <strain evidence="9">MV2-25</strain>
    </source>
</reference>
<dbReference type="EC" id="3.4.-.-" evidence="8"/>
<dbReference type="FunCoup" id="A0A6I8VQY9">
    <property type="interactions" value="10"/>
</dbReference>